<gene>
    <name evidence="1" type="ORF">GRI39_12600</name>
</gene>
<dbReference type="RefSeq" id="WP_160740082.1">
    <property type="nucleotide sequence ID" value="NZ_WTYQ01000005.1"/>
</dbReference>
<accession>A0A845A921</accession>
<proteinExistence type="predicted"/>
<organism evidence="1 2">
    <name type="scientific">Altericroceibacterium indicum</name>
    <dbReference type="NCBI Taxonomy" id="374177"/>
    <lineage>
        <taxon>Bacteria</taxon>
        <taxon>Pseudomonadati</taxon>
        <taxon>Pseudomonadota</taxon>
        <taxon>Alphaproteobacteria</taxon>
        <taxon>Sphingomonadales</taxon>
        <taxon>Erythrobacteraceae</taxon>
        <taxon>Altericroceibacterium</taxon>
    </lineage>
</organism>
<dbReference type="Pfam" id="PF10983">
    <property type="entry name" value="DUF2793"/>
    <property type="match status" value="1"/>
</dbReference>
<protein>
    <submittedName>
        <fullName evidence="1">DUF2793 domain-containing protein</fullName>
    </submittedName>
</protein>
<dbReference type="OrthoDB" id="564699at2"/>
<comment type="caution">
    <text evidence="1">The sequence shown here is derived from an EMBL/GenBank/DDBJ whole genome shotgun (WGS) entry which is preliminary data.</text>
</comment>
<evidence type="ECO:0000313" key="1">
    <source>
        <dbReference type="EMBL" id="MXP26872.1"/>
    </source>
</evidence>
<name>A0A845A921_9SPHN</name>
<dbReference type="InterPro" id="IPR021251">
    <property type="entry name" value="DUF2793"/>
</dbReference>
<evidence type="ECO:0000313" key="2">
    <source>
        <dbReference type="Proteomes" id="UP000460561"/>
    </source>
</evidence>
<dbReference type="EMBL" id="WTYQ01000005">
    <property type="protein sequence ID" value="MXP26872.1"/>
    <property type="molecule type" value="Genomic_DNA"/>
</dbReference>
<reference evidence="1 2" key="1">
    <citation type="submission" date="2019-12" db="EMBL/GenBank/DDBJ databases">
        <title>Genomic-based taxomic classification of the family Erythrobacteraceae.</title>
        <authorList>
            <person name="Xu L."/>
        </authorList>
    </citation>
    <scope>NUCLEOTIDE SEQUENCE [LARGE SCALE GENOMIC DNA]</scope>
    <source>
        <strain evidence="1 2">DSM 18604</strain>
    </source>
</reference>
<dbReference type="AlphaFoldDB" id="A0A845A921"/>
<keyword evidence="2" id="KW-1185">Reference proteome</keyword>
<dbReference type="Proteomes" id="UP000460561">
    <property type="component" value="Unassembled WGS sequence"/>
</dbReference>
<sequence>MPDPISFTSASPRFGLPLLFAGQTQKEFFVNEAHCLTDALLHPAIEGEQSAPPSAPEEGQCWLVSDTASGEWSGHDSKLVCWQAGAWLFITPREGMAVFDKTSNQMIRFAEEWKRPETPALPIGGANVDSEARAAISGLIAGLIEAGIFPDS</sequence>